<name>A0A7X5V218_9SPHN</name>
<evidence type="ECO:0000313" key="14">
    <source>
        <dbReference type="Proteomes" id="UP000564677"/>
    </source>
</evidence>
<reference evidence="13 14" key="1">
    <citation type="submission" date="2020-03" db="EMBL/GenBank/DDBJ databases">
        <title>Genomic Encyclopedia of Type Strains, Phase IV (KMG-IV): sequencing the most valuable type-strain genomes for metagenomic binning, comparative biology and taxonomic classification.</title>
        <authorList>
            <person name="Goeker M."/>
        </authorList>
    </citation>
    <scope>NUCLEOTIDE SEQUENCE [LARGE SCALE GENOMIC DNA]</scope>
    <source>
        <strain evidence="13 14">DSM 4733</strain>
    </source>
</reference>
<dbReference type="UniPathway" id="UPA00028">
    <property type="reaction ID" value="UER00004"/>
</dbReference>
<dbReference type="InterPro" id="IPR036291">
    <property type="entry name" value="NAD(P)-bd_dom_sf"/>
</dbReference>
<feature type="domain" description="Ketopantoate reductase C-terminal" evidence="12">
    <location>
        <begin position="164"/>
        <end position="284"/>
    </location>
</feature>
<dbReference type="SUPFAM" id="SSF48179">
    <property type="entry name" value="6-phosphogluconate dehydrogenase C-terminal domain-like"/>
    <property type="match status" value="1"/>
</dbReference>
<protein>
    <recommendedName>
        <fullName evidence="4 10">2-dehydropantoate 2-reductase</fullName>
        <ecNumber evidence="3 10">1.1.1.169</ecNumber>
    </recommendedName>
    <alternativeName>
        <fullName evidence="8 10">Ketopantoate reductase</fullName>
    </alternativeName>
</protein>
<dbReference type="GO" id="GO:0008677">
    <property type="term" value="F:2-dehydropantoate 2-reductase activity"/>
    <property type="evidence" value="ECO:0007669"/>
    <property type="project" value="UniProtKB-EC"/>
</dbReference>
<dbReference type="Pfam" id="PF02558">
    <property type="entry name" value="ApbA"/>
    <property type="match status" value="1"/>
</dbReference>
<dbReference type="NCBIfam" id="NF005091">
    <property type="entry name" value="PRK06522.2-2"/>
    <property type="match status" value="1"/>
</dbReference>
<dbReference type="Gene3D" id="3.40.50.720">
    <property type="entry name" value="NAD(P)-binding Rossmann-like Domain"/>
    <property type="match status" value="1"/>
</dbReference>
<evidence type="ECO:0000256" key="5">
    <source>
        <dbReference type="ARBA" id="ARBA00022655"/>
    </source>
</evidence>
<dbReference type="EMBL" id="JAASQV010000003">
    <property type="protein sequence ID" value="NIJ66471.1"/>
    <property type="molecule type" value="Genomic_DNA"/>
</dbReference>
<dbReference type="GO" id="GO:0005737">
    <property type="term" value="C:cytoplasm"/>
    <property type="evidence" value="ECO:0007669"/>
    <property type="project" value="TreeGrafter"/>
</dbReference>
<dbReference type="InterPro" id="IPR013332">
    <property type="entry name" value="KPR_N"/>
</dbReference>
<gene>
    <name evidence="13" type="ORF">FHR20_003444</name>
</gene>
<evidence type="ECO:0000256" key="7">
    <source>
        <dbReference type="ARBA" id="ARBA00023002"/>
    </source>
</evidence>
<comment type="caution">
    <text evidence="13">The sequence shown here is derived from an EMBL/GenBank/DDBJ whole genome shotgun (WGS) entry which is preliminary data.</text>
</comment>
<keyword evidence="7 10" id="KW-0560">Oxidoreductase</keyword>
<dbReference type="NCBIfam" id="TIGR00745">
    <property type="entry name" value="apbA_panE"/>
    <property type="match status" value="1"/>
</dbReference>
<evidence type="ECO:0000256" key="8">
    <source>
        <dbReference type="ARBA" id="ARBA00032024"/>
    </source>
</evidence>
<dbReference type="AlphaFoldDB" id="A0A7X5V218"/>
<dbReference type="InterPro" id="IPR008927">
    <property type="entry name" value="6-PGluconate_DH-like_C_sf"/>
</dbReference>
<evidence type="ECO:0000256" key="3">
    <source>
        <dbReference type="ARBA" id="ARBA00013014"/>
    </source>
</evidence>
<evidence type="ECO:0000256" key="2">
    <source>
        <dbReference type="ARBA" id="ARBA00007870"/>
    </source>
</evidence>
<comment type="function">
    <text evidence="10">Catalyzes the NADPH-dependent reduction of ketopantoate into pantoic acid.</text>
</comment>
<comment type="pathway">
    <text evidence="1 10">Cofactor biosynthesis; (R)-pantothenate biosynthesis; (R)-pantoate from 3-methyl-2-oxobutanoate: step 2/2.</text>
</comment>
<feature type="domain" description="Ketopantoate reductase N-terminal" evidence="11">
    <location>
        <begin position="4"/>
        <end position="141"/>
    </location>
</feature>
<evidence type="ECO:0000259" key="12">
    <source>
        <dbReference type="Pfam" id="PF08546"/>
    </source>
</evidence>
<keyword evidence="5 10" id="KW-0566">Pantothenate biosynthesis</keyword>
<dbReference type="PANTHER" id="PTHR43765:SF2">
    <property type="entry name" value="2-DEHYDROPANTOATE 2-REDUCTASE"/>
    <property type="match status" value="1"/>
</dbReference>
<dbReference type="SUPFAM" id="SSF51735">
    <property type="entry name" value="NAD(P)-binding Rossmann-fold domains"/>
    <property type="match status" value="1"/>
</dbReference>
<evidence type="ECO:0000256" key="9">
    <source>
        <dbReference type="ARBA" id="ARBA00048793"/>
    </source>
</evidence>
<dbReference type="InterPro" id="IPR050838">
    <property type="entry name" value="Ketopantoate_reductase"/>
</dbReference>
<dbReference type="InterPro" id="IPR013752">
    <property type="entry name" value="KPA_reductase"/>
</dbReference>
<proteinExistence type="inferred from homology"/>
<evidence type="ECO:0000256" key="1">
    <source>
        <dbReference type="ARBA" id="ARBA00004994"/>
    </source>
</evidence>
<dbReference type="InterPro" id="IPR013328">
    <property type="entry name" value="6PGD_dom2"/>
</dbReference>
<evidence type="ECO:0000259" key="11">
    <source>
        <dbReference type="Pfam" id="PF02558"/>
    </source>
</evidence>
<evidence type="ECO:0000256" key="10">
    <source>
        <dbReference type="RuleBase" id="RU362068"/>
    </source>
</evidence>
<accession>A0A7X5V218</accession>
<dbReference type="Pfam" id="PF08546">
    <property type="entry name" value="ApbA_C"/>
    <property type="match status" value="1"/>
</dbReference>
<dbReference type="GO" id="GO:0015940">
    <property type="term" value="P:pantothenate biosynthetic process"/>
    <property type="evidence" value="ECO:0007669"/>
    <property type="project" value="UniProtKB-UniPathway"/>
</dbReference>
<evidence type="ECO:0000256" key="4">
    <source>
        <dbReference type="ARBA" id="ARBA00019465"/>
    </source>
</evidence>
<dbReference type="Proteomes" id="UP000564677">
    <property type="component" value="Unassembled WGS sequence"/>
</dbReference>
<sequence length="289" mass="30496">MARVAVIGAGAIGGTLAAWLAQSHEVTVCARSPLADLEVETPEGVIRAAPRILTDPAGASAVDWILCTTKTYDCAAAAAWLPGLMGPATRLAVIQNGVEQRDRFPQVPAQRTVPVIIDLPAERHAPGRIVQRRNGTIHVPEGEAGEALVALFADTPIDAQTTPDFVTAAWRKLAINCSGIVSALTRRPAEVANDEGVAEVMRALVSECIAVGRAEGADLPDKLADQVVRWTTLAHPQSVNSLHADFVAGRQTEVDARNRVIVRLGATHGIDAPMNRALASLLMAASTRN</sequence>
<keyword evidence="6 10" id="KW-0521">NADP</keyword>
<comment type="similarity">
    <text evidence="2 10">Belongs to the ketopantoate reductase family.</text>
</comment>
<evidence type="ECO:0000313" key="13">
    <source>
        <dbReference type="EMBL" id="NIJ66471.1"/>
    </source>
</evidence>
<dbReference type="GO" id="GO:0050661">
    <property type="term" value="F:NADP binding"/>
    <property type="evidence" value="ECO:0007669"/>
    <property type="project" value="TreeGrafter"/>
</dbReference>
<keyword evidence="14" id="KW-1185">Reference proteome</keyword>
<dbReference type="Gene3D" id="1.10.1040.10">
    <property type="entry name" value="N-(1-d-carboxylethyl)-l-norvaline Dehydrogenase, domain 2"/>
    <property type="match status" value="1"/>
</dbReference>
<dbReference type="EC" id="1.1.1.169" evidence="3 10"/>
<dbReference type="RefSeq" id="WP_167300804.1">
    <property type="nucleotide sequence ID" value="NZ_JAASQV010000003.1"/>
</dbReference>
<dbReference type="InterPro" id="IPR003710">
    <property type="entry name" value="ApbA"/>
</dbReference>
<organism evidence="13 14">
    <name type="scientific">Sphingomonas leidyi</name>
    <dbReference type="NCBI Taxonomy" id="68569"/>
    <lineage>
        <taxon>Bacteria</taxon>
        <taxon>Pseudomonadati</taxon>
        <taxon>Pseudomonadota</taxon>
        <taxon>Alphaproteobacteria</taxon>
        <taxon>Sphingomonadales</taxon>
        <taxon>Sphingomonadaceae</taxon>
        <taxon>Sphingomonas</taxon>
    </lineage>
</organism>
<evidence type="ECO:0000256" key="6">
    <source>
        <dbReference type="ARBA" id="ARBA00022857"/>
    </source>
</evidence>
<comment type="catalytic activity">
    <reaction evidence="9 10">
        <text>(R)-pantoate + NADP(+) = 2-dehydropantoate + NADPH + H(+)</text>
        <dbReference type="Rhea" id="RHEA:16233"/>
        <dbReference type="ChEBI" id="CHEBI:11561"/>
        <dbReference type="ChEBI" id="CHEBI:15378"/>
        <dbReference type="ChEBI" id="CHEBI:15980"/>
        <dbReference type="ChEBI" id="CHEBI:57783"/>
        <dbReference type="ChEBI" id="CHEBI:58349"/>
        <dbReference type="EC" id="1.1.1.169"/>
    </reaction>
</comment>
<dbReference type="PANTHER" id="PTHR43765">
    <property type="entry name" value="2-DEHYDROPANTOATE 2-REDUCTASE-RELATED"/>
    <property type="match status" value="1"/>
</dbReference>